<dbReference type="Proteomes" id="UP000295184">
    <property type="component" value="Unassembled WGS sequence"/>
</dbReference>
<organism evidence="3 4">
    <name type="scientific">Allofournierella massiliensis</name>
    <dbReference type="NCBI Taxonomy" id="1650663"/>
    <lineage>
        <taxon>Bacteria</taxon>
        <taxon>Bacillati</taxon>
        <taxon>Bacillota</taxon>
        <taxon>Clostridia</taxon>
        <taxon>Eubacteriales</taxon>
        <taxon>Oscillospiraceae</taxon>
        <taxon>Allofournierella</taxon>
    </lineage>
</organism>
<reference evidence="3 4" key="1">
    <citation type="submission" date="2019-03" db="EMBL/GenBank/DDBJ databases">
        <title>Genomic Encyclopedia of Type Strains, Phase IV (KMG-IV): sequencing the most valuable type-strain genomes for metagenomic binning, comparative biology and taxonomic classification.</title>
        <authorList>
            <person name="Goeker M."/>
        </authorList>
    </citation>
    <scope>NUCLEOTIDE SEQUENCE [LARGE SCALE GENOMIC DNA]</scope>
    <source>
        <strain evidence="3 4">DSM 100451</strain>
    </source>
</reference>
<feature type="compositionally biased region" description="Low complexity" evidence="1">
    <location>
        <begin position="126"/>
        <end position="140"/>
    </location>
</feature>
<dbReference type="OrthoDB" id="2666372at2"/>
<gene>
    <name evidence="3" type="ORF">EDD77_12333</name>
</gene>
<feature type="compositionally biased region" description="Basic and acidic residues" evidence="1">
    <location>
        <begin position="111"/>
        <end position="125"/>
    </location>
</feature>
<comment type="caution">
    <text evidence="3">The sequence shown here is derived from an EMBL/GenBank/DDBJ whole genome shotgun (WGS) entry which is preliminary data.</text>
</comment>
<evidence type="ECO:0000313" key="3">
    <source>
        <dbReference type="EMBL" id="TCL54177.1"/>
    </source>
</evidence>
<dbReference type="InterPro" id="IPR046680">
    <property type="entry name" value="DUF6550"/>
</dbReference>
<dbReference type="EMBL" id="SLUM01000023">
    <property type="protein sequence ID" value="TCL54177.1"/>
    <property type="molecule type" value="Genomic_DNA"/>
</dbReference>
<keyword evidence="2" id="KW-0812">Transmembrane</keyword>
<dbReference type="RefSeq" id="WP_058963706.1">
    <property type="nucleotide sequence ID" value="NZ_CABKVM010000015.1"/>
</dbReference>
<proteinExistence type="predicted"/>
<feature type="compositionally biased region" description="Polar residues" evidence="1">
    <location>
        <begin position="141"/>
        <end position="155"/>
    </location>
</feature>
<feature type="region of interest" description="Disordered" evidence="1">
    <location>
        <begin position="36"/>
        <end position="191"/>
    </location>
</feature>
<keyword evidence="2" id="KW-0472">Membrane</keyword>
<evidence type="ECO:0000256" key="2">
    <source>
        <dbReference type="SAM" id="Phobius"/>
    </source>
</evidence>
<evidence type="ECO:0000313" key="4">
    <source>
        <dbReference type="Proteomes" id="UP000295184"/>
    </source>
</evidence>
<dbReference type="Pfam" id="PF20187">
    <property type="entry name" value="DUF6550"/>
    <property type="match status" value="1"/>
</dbReference>
<evidence type="ECO:0000256" key="1">
    <source>
        <dbReference type="SAM" id="MobiDB-lite"/>
    </source>
</evidence>
<name>A0A4R1QLT7_9FIRM</name>
<dbReference type="STRING" id="1650663.GCA_001486665_01236"/>
<feature type="compositionally biased region" description="Acidic residues" evidence="1">
    <location>
        <begin position="87"/>
        <end position="96"/>
    </location>
</feature>
<accession>A0A4R1QLT7</accession>
<protein>
    <submittedName>
        <fullName evidence="3">Uncharacterized protein</fullName>
    </submittedName>
</protein>
<dbReference type="AlphaFoldDB" id="A0A4R1QLT7"/>
<feature type="transmembrane region" description="Helical" evidence="2">
    <location>
        <begin position="9"/>
        <end position="30"/>
    </location>
</feature>
<keyword evidence="2" id="KW-1133">Transmembrane helix</keyword>
<feature type="compositionally biased region" description="Low complexity" evidence="1">
    <location>
        <begin position="43"/>
        <end position="55"/>
    </location>
</feature>
<sequence length="191" mass="19957">MKKFFQSKGFIVSALAVLCVAILGICWFVSRDRTEEFRPNESPPSSTSSDWSDGGVQSGDGSGGADAYAPGQSSSAEEEYPKVTSESEGEVEIDFTDTEKPEETPPPVPEGKTEIEDPGEEHEVNPDPAVPEVTAPPAEESTSSNEPAPGSSNGSGAVYDPVFGWVVPGDVQQSTGDSDGDLNKQVGNMGG</sequence>